<keyword evidence="4" id="KW-0411">Iron-sulfur</keyword>
<feature type="domain" description="Iron-binding zinc finger CDGSH type" evidence="5">
    <location>
        <begin position="6"/>
        <end position="43"/>
    </location>
</feature>
<dbReference type="GO" id="GO:0046872">
    <property type="term" value="F:metal ion binding"/>
    <property type="evidence" value="ECO:0007669"/>
    <property type="project" value="UniProtKB-KW"/>
</dbReference>
<dbReference type="InterPro" id="IPR018967">
    <property type="entry name" value="FeS-contain_CDGSH-typ"/>
</dbReference>
<comment type="caution">
    <text evidence="6">The sequence shown here is derived from an EMBL/GenBank/DDBJ whole genome shotgun (WGS) entry which is preliminary data.</text>
</comment>
<proteinExistence type="predicted"/>
<accession>A0A1Y5FEG1</accession>
<sequence>MSGWQNKPFKMEVKEGDRLVLCSCGLSKKGPFCDGAHSREGTGKQPYFITIEEDKTIFICGCCQSSKAPFCDGGHKLLKEK</sequence>
<dbReference type="EMBL" id="MAAO01000006">
    <property type="protein sequence ID" value="OUR97280.1"/>
    <property type="molecule type" value="Genomic_DNA"/>
</dbReference>
<evidence type="ECO:0000256" key="2">
    <source>
        <dbReference type="ARBA" id="ARBA00022723"/>
    </source>
</evidence>
<keyword evidence="3" id="KW-0408">Iron</keyword>
<dbReference type="InterPro" id="IPR052950">
    <property type="entry name" value="CISD"/>
</dbReference>
<evidence type="ECO:0000313" key="6">
    <source>
        <dbReference type="EMBL" id="OUR97280.1"/>
    </source>
</evidence>
<keyword evidence="1" id="KW-0001">2Fe-2S</keyword>
<dbReference type="GO" id="GO:0051537">
    <property type="term" value="F:2 iron, 2 sulfur cluster binding"/>
    <property type="evidence" value="ECO:0007669"/>
    <property type="project" value="UniProtKB-KW"/>
</dbReference>
<dbReference type="Pfam" id="PF09360">
    <property type="entry name" value="zf-CDGSH"/>
    <property type="match status" value="1"/>
</dbReference>
<evidence type="ECO:0000256" key="1">
    <source>
        <dbReference type="ARBA" id="ARBA00022714"/>
    </source>
</evidence>
<dbReference type="Gene3D" id="3.40.5.90">
    <property type="entry name" value="CDGSH iron-sulfur domain, mitoNEET-type"/>
    <property type="match status" value="2"/>
</dbReference>
<dbReference type="Proteomes" id="UP000196531">
    <property type="component" value="Unassembled WGS sequence"/>
</dbReference>
<evidence type="ECO:0000256" key="3">
    <source>
        <dbReference type="ARBA" id="ARBA00023004"/>
    </source>
</evidence>
<evidence type="ECO:0000259" key="5">
    <source>
        <dbReference type="SMART" id="SM00704"/>
    </source>
</evidence>
<dbReference type="PANTHER" id="PTHR46491">
    <property type="entry name" value="CDGSH IRON SULFUR DOMAIN PROTEIN HOMOLOG"/>
    <property type="match status" value="1"/>
</dbReference>
<keyword evidence="2" id="KW-0479">Metal-binding</keyword>
<feature type="domain" description="Iron-binding zinc finger CDGSH type" evidence="5">
    <location>
        <begin position="44"/>
        <end position="81"/>
    </location>
</feature>
<dbReference type="PANTHER" id="PTHR46491:SF3">
    <property type="entry name" value="CDGSH IRON-SULFUR DOMAIN-CONTAINING PROTEIN 3, MITOCHONDRIAL"/>
    <property type="match status" value="1"/>
</dbReference>
<protein>
    <submittedName>
        <fullName evidence="6">Glutamate synthase</fullName>
    </submittedName>
</protein>
<organism evidence="6 7">
    <name type="scientific">Halobacteriovorax marinus</name>
    <dbReference type="NCBI Taxonomy" id="97084"/>
    <lineage>
        <taxon>Bacteria</taxon>
        <taxon>Pseudomonadati</taxon>
        <taxon>Bdellovibrionota</taxon>
        <taxon>Bacteriovoracia</taxon>
        <taxon>Bacteriovoracales</taxon>
        <taxon>Halobacteriovoraceae</taxon>
        <taxon>Halobacteriovorax</taxon>
    </lineage>
</organism>
<dbReference type="GO" id="GO:0005737">
    <property type="term" value="C:cytoplasm"/>
    <property type="evidence" value="ECO:0007669"/>
    <property type="project" value="UniProtKB-ARBA"/>
</dbReference>
<name>A0A1Y5FEG1_9BACT</name>
<dbReference type="SMART" id="SM00704">
    <property type="entry name" value="ZnF_CDGSH"/>
    <property type="match status" value="2"/>
</dbReference>
<evidence type="ECO:0000313" key="7">
    <source>
        <dbReference type="Proteomes" id="UP000196531"/>
    </source>
</evidence>
<reference evidence="7" key="1">
    <citation type="journal article" date="2017" name="Proc. Natl. Acad. Sci. U.S.A.">
        <title>Simulation of Deepwater Horizon oil plume reveals substrate specialization within a complex community of hydrocarbon-degraders.</title>
        <authorList>
            <person name="Hu P."/>
            <person name="Dubinsky E.A."/>
            <person name="Probst A.J."/>
            <person name="Wang J."/>
            <person name="Sieber C.M.K."/>
            <person name="Tom L.M."/>
            <person name="Gardinali P."/>
            <person name="Banfield J.F."/>
            <person name="Atlas R.M."/>
            <person name="Andersen G.L."/>
        </authorList>
    </citation>
    <scope>NUCLEOTIDE SEQUENCE [LARGE SCALE GENOMIC DNA]</scope>
</reference>
<evidence type="ECO:0000256" key="4">
    <source>
        <dbReference type="ARBA" id="ARBA00023014"/>
    </source>
</evidence>
<dbReference type="AlphaFoldDB" id="A0A1Y5FEG1"/>
<gene>
    <name evidence="6" type="ORF">A9Q84_13215</name>
</gene>
<dbReference type="InterPro" id="IPR042216">
    <property type="entry name" value="MitoNEET_CISD"/>
</dbReference>